<accession>A0A6G9I4N7</accession>
<geneLocation type="plasmid" evidence="1">
    <name>pNDM33-1</name>
</geneLocation>
<reference evidence="1" key="1">
    <citation type="submission" date="2020-01" db="EMBL/GenBank/DDBJ databases">
        <title>Evolution and transmission of blaNDM-harboring conjugative plasmids in Escherichia coli.</title>
        <authorList>
            <person name="Zhu J."/>
            <person name="Zheng X."/>
            <person name="Jiang H."/>
        </authorList>
    </citation>
    <scope>NUCLEOTIDE SEQUENCE</scope>
    <source>
        <strain evidence="1">GD-33</strain>
        <plasmid evidence="1">pNDM33-1</plasmid>
    </source>
</reference>
<evidence type="ECO:0000313" key="1">
    <source>
        <dbReference type="EMBL" id="QIQ17698.1"/>
    </source>
</evidence>
<keyword evidence="1" id="KW-0614">Plasmid</keyword>
<protein>
    <submittedName>
        <fullName evidence="1">Uncharacterized protein</fullName>
    </submittedName>
</protein>
<dbReference type="EMBL" id="MN915011">
    <property type="protein sequence ID" value="QIQ17698.1"/>
    <property type="molecule type" value="Genomic_DNA"/>
</dbReference>
<proteinExistence type="predicted"/>
<sequence>MFINPISDKLTDFCFKPLHCLVKLGIRIIFKKPQYIISNNLDGSELIHYVSLRRCVK</sequence>
<organism evidence="1">
    <name type="scientific">Escherichia coli</name>
    <dbReference type="NCBI Taxonomy" id="562"/>
    <lineage>
        <taxon>Bacteria</taxon>
        <taxon>Pseudomonadati</taxon>
        <taxon>Pseudomonadota</taxon>
        <taxon>Gammaproteobacteria</taxon>
        <taxon>Enterobacterales</taxon>
        <taxon>Enterobacteriaceae</taxon>
        <taxon>Escherichia</taxon>
    </lineage>
</organism>
<name>A0A6G9I4N7_ECOLX</name>
<dbReference type="AlphaFoldDB" id="A0A6G9I4N7"/>